<dbReference type="CDD" id="cd00038">
    <property type="entry name" value="CAP_ED"/>
    <property type="match status" value="1"/>
</dbReference>
<dbReference type="InterPro" id="IPR036388">
    <property type="entry name" value="WH-like_DNA-bd_sf"/>
</dbReference>
<evidence type="ECO:0000256" key="2">
    <source>
        <dbReference type="ARBA" id="ARBA00023125"/>
    </source>
</evidence>
<dbReference type="SMART" id="SM00100">
    <property type="entry name" value="cNMP"/>
    <property type="match status" value="1"/>
</dbReference>
<keyword evidence="8" id="KW-1185">Reference proteome</keyword>
<organism evidence="7 8">
    <name type="scientific">Paenibacillus dendrobii</name>
    <dbReference type="NCBI Taxonomy" id="2691084"/>
    <lineage>
        <taxon>Bacteria</taxon>
        <taxon>Bacillati</taxon>
        <taxon>Bacillota</taxon>
        <taxon>Bacilli</taxon>
        <taxon>Bacillales</taxon>
        <taxon>Paenibacillaceae</taxon>
        <taxon>Paenibacillus</taxon>
    </lineage>
</organism>
<comment type="caution">
    <text evidence="7">The sequence shown here is derived from an EMBL/GenBank/DDBJ whole genome shotgun (WGS) entry which is preliminary data.</text>
</comment>
<name>A0A7X3LJZ4_9BACL</name>
<dbReference type="InterPro" id="IPR000595">
    <property type="entry name" value="cNMP-bd_dom"/>
</dbReference>
<dbReference type="EMBL" id="WUBI01000003">
    <property type="protein sequence ID" value="MWV45919.1"/>
    <property type="molecule type" value="Genomic_DNA"/>
</dbReference>
<sequence>MERFGRTGEKMAFDPEDKQLLNVFPCLGAVQPNEWAEAHPFMRRFPAKSSIFQREDAAIYGMFLLSGTVRITLINEQGSESVLNMLTAGEVCSLMVLSGLSGRDYPGSLIAETDVDVLFVLKSSFLRWVQEYEPIRTAIFGGLFEGMLRMVDMLQEKQRMPLEKRLVKALLRATAEGQPLIHATHQELADEIGTAREVVSRSLQRFKQYGWIETGRGWVRIDQRRRLEDQLGD</sequence>
<feature type="domain" description="Cyclic nucleotide-binding" evidence="5">
    <location>
        <begin position="43"/>
        <end position="146"/>
    </location>
</feature>
<dbReference type="PROSITE" id="PS50042">
    <property type="entry name" value="CNMP_BINDING_3"/>
    <property type="match status" value="1"/>
</dbReference>
<dbReference type="Proteomes" id="UP000460318">
    <property type="component" value="Unassembled WGS sequence"/>
</dbReference>
<evidence type="ECO:0000256" key="1">
    <source>
        <dbReference type="ARBA" id="ARBA00023015"/>
    </source>
</evidence>
<dbReference type="InterPro" id="IPR050397">
    <property type="entry name" value="Env_Response_Regulators"/>
</dbReference>
<evidence type="ECO:0000256" key="3">
    <source>
        <dbReference type="ARBA" id="ARBA00023159"/>
    </source>
</evidence>
<dbReference type="SUPFAM" id="SSF46785">
    <property type="entry name" value="Winged helix' DNA-binding domain"/>
    <property type="match status" value="1"/>
</dbReference>
<dbReference type="Pfam" id="PF13545">
    <property type="entry name" value="HTH_Crp_2"/>
    <property type="match status" value="1"/>
</dbReference>
<accession>A0A7X3LJZ4</accession>
<dbReference type="InterPro" id="IPR012318">
    <property type="entry name" value="HTH_CRP"/>
</dbReference>
<dbReference type="Pfam" id="PF00027">
    <property type="entry name" value="cNMP_binding"/>
    <property type="match status" value="1"/>
</dbReference>
<dbReference type="SMART" id="SM00419">
    <property type="entry name" value="HTH_CRP"/>
    <property type="match status" value="1"/>
</dbReference>
<dbReference type="Gene3D" id="1.10.10.10">
    <property type="entry name" value="Winged helix-like DNA-binding domain superfamily/Winged helix DNA-binding domain"/>
    <property type="match status" value="1"/>
</dbReference>
<dbReference type="InterPro" id="IPR018490">
    <property type="entry name" value="cNMP-bd_dom_sf"/>
</dbReference>
<evidence type="ECO:0000259" key="6">
    <source>
        <dbReference type="PROSITE" id="PS51063"/>
    </source>
</evidence>
<reference evidence="7 8" key="1">
    <citation type="submission" date="2019-12" db="EMBL/GenBank/DDBJ databases">
        <title>Paenibacillus sp. nov., an endophytic bacterium isolated from the stem of Dendrobium.</title>
        <authorList>
            <person name="Zhao R."/>
        </authorList>
    </citation>
    <scope>NUCLEOTIDE SEQUENCE [LARGE SCALE GENOMIC DNA]</scope>
    <source>
        <strain evidence="7 8">HJL G12</strain>
    </source>
</reference>
<gene>
    <name evidence="7" type="ORF">GRF59_20080</name>
</gene>
<keyword evidence="2" id="KW-0238">DNA-binding</keyword>
<feature type="domain" description="HTH crp-type" evidence="6">
    <location>
        <begin position="160"/>
        <end position="225"/>
    </location>
</feature>
<evidence type="ECO:0000313" key="8">
    <source>
        <dbReference type="Proteomes" id="UP000460318"/>
    </source>
</evidence>
<proteinExistence type="predicted"/>
<keyword evidence="3" id="KW-0010">Activator</keyword>
<keyword evidence="4" id="KW-0804">Transcription</keyword>
<dbReference type="InterPro" id="IPR036390">
    <property type="entry name" value="WH_DNA-bd_sf"/>
</dbReference>
<dbReference type="PROSITE" id="PS51063">
    <property type="entry name" value="HTH_CRP_2"/>
    <property type="match status" value="1"/>
</dbReference>
<keyword evidence="1" id="KW-0805">Transcription regulation</keyword>
<dbReference type="SUPFAM" id="SSF51206">
    <property type="entry name" value="cAMP-binding domain-like"/>
    <property type="match status" value="1"/>
</dbReference>
<evidence type="ECO:0000259" key="5">
    <source>
        <dbReference type="PROSITE" id="PS50042"/>
    </source>
</evidence>
<evidence type="ECO:0000256" key="4">
    <source>
        <dbReference type="ARBA" id="ARBA00023163"/>
    </source>
</evidence>
<protein>
    <submittedName>
        <fullName evidence="7">Helix-turn-helix domain-containing protein</fullName>
    </submittedName>
</protein>
<dbReference type="PANTHER" id="PTHR24567:SF74">
    <property type="entry name" value="HTH-TYPE TRANSCRIPTIONAL REGULATOR ARCR"/>
    <property type="match status" value="1"/>
</dbReference>
<dbReference type="AlphaFoldDB" id="A0A7X3LJZ4"/>
<dbReference type="GO" id="GO:0005829">
    <property type="term" value="C:cytosol"/>
    <property type="evidence" value="ECO:0007669"/>
    <property type="project" value="TreeGrafter"/>
</dbReference>
<dbReference type="Gene3D" id="2.60.120.10">
    <property type="entry name" value="Jelly Rolls"/>
    <property type="match status" value="1"/>
</dbReference>
<dbReference type="GO" id="GO:0003677">
    <property type="term" value="F:DNA binding"/>
    <property type="evidence" value="ECO:0007669"/>
    <property type="project" value="UniProtKB-KW"/>
</dbReference>
<dbReference type="PANTHER" id="PTHR24567">
    <property type="entry name" value="CRP FAMILY TRANSCRIPTIONAL REGULATORY PROTEIN"/>
    <property type="match status" value="1"/>
</dbReference>
<dbReference type="InterPro" id="IPR014710">
    <property type="entry name" value="RmlC-like_jellyroll"/>
</dbReference>
<evidence type="ECO:0000313" key="7">
    <source>
        <dbReference type="EMBL" id="MWV45919.1"/>
    </source>
</evidence>
<dbReference type="GO" id="GO:0003700">
    <property type="term" value="F:DNA-binding transcription factor activity"/>
    <property type="evidence" value="ECO:0007669"/>
    <property type="project" value="TreeGrafter"/>
</dbReference>